<protein>
    <submittedName>
        <fullName evidence="3">PPOX class F420-dependent enzyme</fullName>
    </submittedName>
</protein>
<comment type="caution">
    <text evidence="3">The sequence shown here is derived from an EMBL/GenBank/DDBJ whole genome shotgun (WGS) entry which is preliminary data.</text>
</comment>
<reference evidence="3" key="1">
    <citation type="submission" date="2023-03" db="EMBL/GenBank/DDBJ databases">
        <title>Actinoallomurus iriomotensis NBRC 103681.</title>
        <authorList>
            <person name="Ichikawa N."/>
            <person name="Sato H."/>
            <person name="Tonouchi N."/>
        </authorList>
    </citation>
    <scope>NUCLEOTIDE SEQUENCE</scope>
    <source>
        <strain evidence="3">NBRC 103681</strain>
    </source>
</reference>
<proteinExistence type="predicted"/>
<organism evidence="3 4">
    <name type="scientific">Actinoallomurus iriomotensis</name>
    <dbReference type="NCBI Taxonomy" id="478107"/>
    <lineage>
        <taxon>Bacteria</taxon>
        <taxon>Bacillati</taxon>
        <taxon>Actinomycetota</taxon>
        <taxon>Actinomycetes</taxon>
        <taxon>Streptosporangiales</taxon>
        <taxon>Thermomonosporaceae</taxon>
        <taxon>Actinoallomurus</taxon>
    </lineage>
</organism>
<dbReference type="InterPro" id="IPR052019">
    <property type="entry name" value="F420H2_bilvrd_red/Heme_oxyg"/>
</dbReference>
<sequence>MDPSRARDFAREHHRAIMVTRHADGRPQTSPVLCAVDDAGHLTVSTRETAAKTRNVLRDPHVTFCLISDAFFGEWVQIDGEAEVVRLPEAMEPLIDYYRMISGEHPDWDDYRAAMERERRVLIRVKITHAGPDVHG</sequence>
<dbReference type="Proteomes" id="UP001165135">
    <property type="component" value="Unassembled WGS sequence"/>
</dbReference>
<dbReference type="SUPFAM" id="SSF50475">
    <property type="entry name" value="FMN-binding split barrel"/>
    <property type="match status" value="1"/>
</dbReference>
<dbReference type="Gene3D" id="2.30.110.10">
    <property type="entry name" value="Electron Transport, Fmn-binding Protein, Chain A"/>
    <property type="match status" value="1"/>
</dbReference>
<dbReference type="PANTHER" id="PTHR35176:SF2">
    <property type="entry name" value="F420H(2)-DEPENDENT REDUCTASE RV1155"/>
    <property type="match status" value="1"/>
</dbReference>
<dbReference type="GO" id="GO:0070967">
    <property type="term" value="F:coenzyme F420 binding"/>
    <property type="evidence" value="ECO:0007669"/>
    <property type="project" value="TreeGrafter"/>
</dbReference>
<dbReference type="GO" id="GO:0016627">
    <property type="term" value="F:oxidoreductase activity, acting on the CH-CH group of donors"/>
    <property type="evidence" value="ECO:0007669"/>
    <property type="project" value="TreeGrafter"/>
</dbReference>
<accession>A0A9W6RFZ7</accession>
<gene>
    <name evidence="3" type="ORF">Airi01_016490</name>
</gene>
<dbReference type="AlphaFoldDB" id="A0A9W6RFZ7"/>
<dbReference type="Pfam" id="PF01243">
    <property type="entry name" value="PNPOx_N"/>
    <property type="match status" value="1"/>
</dbReference>
<dbReference type="PANTHER" id="PTHR35176">
    <property type="entry name" value="HEME OXYGENASE HI_0854-RELATED"/>
    <property type="match status" value="1"/>
</dbReference>
<evidence type="ECO:0000259" key="2">
    <source>
        <dbReference type="Pfam" id="PF01243"/>
    </source>
</evidence>
<evidence type="ECO:0000313" key="3">
    <source>
        <dbReference type="EMBL" id="GLY73382.1"/>
    </source>
</evidence>
<dbReference type="RefSeq" id="WP_285618674.1">
    <property type="nucleotide sequence ID" value="NZ_BSTJ01000001.1"/>
</dbReference>
<name>A0A9W6RFZ7_9ACTN</name>
<evidence type="ECO:0000313" key="4">
    <source>
        <dbReference type="Proteomes" id="UP001165135"/>
    </source>
</evidence>
<dbReference type="InterPro" id="IPR019920">
    <property type="entry name" value="F420-binding_dom_put"/>
</dbReference>
<dbReference type="GO" id="GO:0005829">
    <property type="term" value="C:cytosol"/>
    <property type="evidence" value="ECO:0007669"/>
    <property type="project" value="TreeGrafter"/>
</dbReference>
<feature type="domain" description="Pyridoxamine 5'-phosphate oxidase N-terminal" evidence="2">
    <location>
        <begin position="6"/>
        <end position="129"/>
    </location>
</feature>
<keyword evidence="1" id="KW-0560">Oxidoreductase</keyword>
<dbReference type="EMBL" id="BSTJ01000001">
    <property type="protein sequence ID" value="GLY73382.1"/>
    <property type="molecule type" value="Genomic_DNA"/>
</dbReference>
<dbReference type="InterPro" id="IPR012349">
    <property type="entry name" value="Split_barrel_FMN-bd"/>
</dbReference>
<dbReference type="InterPro" id="IPR011576">
    <property type="entry name" value="Pyridox_Oxase_N"/>
</dbReference>
<dbReference type="NCBIfam" id="TIGR03618">
    <property type="entry name" value="Rv1155_F420"/>
    <property type="match status" value="1"/>
</dbReference>
<evidence type="ECO:0000256" key="1">
    <source>
        <dbReference type="ARBA" id="ARBA00023002"/>
    </source>
</evidence>